<evidence type="ECO:0000256" key="2">
    <source>
        <dbReference type="ARBA" id="ARBA00022737"/>
    </source>
</evidence>
<dbReference type="AlphaFoldDB" id="A0AAD7HMJ4"/>
<dbReference type="InterPro" id="IPR011333">
    <property type="entry name" value="SKP1/BTB/POZ_sf"/>
</dbReference>
<evidence type="ECO:0000313" key="3">
    <source>
        <dbReference type="EMBL" id="KAJ7723675.1"/>
    </source>
</evidence>
<sequence>MVRSTSEMVIHSYDTIGDVPPGLIGAATTISGSKLYLFGGSLPSASEPKPLAHLYELDLELWKWKELISAAADDPVSRARCFHTLDIWKDNLVVCGGLGARGSAKNDVQLFNLSTRRWLPAPRKTRIPTASSAPITHAPRRRHSHLSCVSVNRLFIIGGKDASGAGLDDICVYDLERKEWTTIQRTTYSPSLNIDHALCVVPQFHVRTLPWHFPCAEGTTAGTMKPFSCSELATTGSPCDIYLSNSDHPQGGIHTITHLAGGQIKTRTFATNTSNAPVSVRLPSGGILGSTLVLAGNHPVDNTDQQSQQSFCIWTLDLTANHGHWTRIDTGELNGSWGNGYLWHEQNKFFTLGKRALAEKLVDDGALGWDAVSVLDLEALGVYQPPQLKLDVASQKLGLASLANGQHTDFTFFCEDGRGIPCQREVVMERWDYLRERHARLSGAEREKHGKRIEITITDSSVSFAQSYAVTMALLQYLYSLALGTTLQRAPAVLSHLLIISTEFEIPVLEALVRHAMHLALDEVTAEGVYEIAASCGCRSLKIRCGGLLVRFNIILTYDSQSIPNHRGNQGAQLEKKTFFPLKLGTGQEKSPSCIASWAKNWSRAFKLRRHPTAAS</sequence>
<evidence type="ECO:0000256" key="1">
    <source>
        <dbReference type="ARBA" id="ARBA00022441"/>
    </source>
</evidence>
<dbReference type="PANTHER" id="PTHR43503:SF2">
    <property type="entry name" value="NEGATIVE REGULATOR OF SPORULATION MDS3-RELATED"/>
    <property type="match status" value="1"/>
</dbReference>
<organism evidence="3 4">
    <name type="scientific">Mycena metata</name>
    <dbReference type="NCBI Taxonomy" id="1033252"/>
    <lineage>
        <taxon>Eukaryota</taxon>
        <taxon>Fungi</taxon>
        <taxon>Dikarya</taxon>
        <taxon>Basidiomycota</taxon>
        <taxon>Agaricomycotina</taxon>
        <taxon>Agaricomycetes</taxon>
        <taxon>Agaricomycetidae</taxon>
        <taxon>Agaricales</taxon>
        <taxon>Marasmiineae</taxon>
        <taxon>Mycenaceae</taxon>
        <taxon>Mycena</taxon>
    </lineage>
</organism>
<dbReference type="InterPro" id="IPR015915">
    <property type="entry name" value="Kelch-typ_b-propeller"/>
</dbReference>
<dbReference type="Pfam" id="PF24681">
    <property type="entry name" value="Kelch_KLHDC2_KLHL20_DRC7"/>
    <property type="match status" value="1"/>
</dbReference>
<dbReference type="Proteomes" id="UP001215598">
    <property type="component" value="Unassembled WGS sequence"/>
</dbReference>
<keyword evidence="2" id="KW-0677">Repeat</keyword>
<dbReference type="EMBL" id="JARKIB010000209">
    <property type="protein sequence ID" value="KAJ7723675.1"/>
    <property type="molecule type" value="Genomic_DNA"/>
</dbReference>
<keyword evidence="4" id="KW-1185">Reference proteome</keyword>
<dbReference type="Gene3D" id="3.30.710.10">
    <property type="entry name" value="Potassium Channel Kv1.1, Chain A"/>
    <property type="match status" value="1"/>
</dbReference>
<dbReference type="GO" id="GO:0045454">
    <property type="term" value="P:cell redox homeostasis"/>
    <property type="evidence" value="ECO:0007669"/>
    <property type="project" value="TreeGrafter"/>
</dbReference>
<dbReference type="SUPFAM" id="SSF117281">
    <property type="entry name" value="Kelch motif"/>
    <property type="match status" value="1"/>
</dbReference>
<protein>
    <submittedName>
        <fullName evidence="3">Galactose oxidase</fullName>
    </submittedName>
</protein>
<dbReference type="Gene3D" id="2.120.10.80">
    <property type="entry name" value="Kelch-type beta propeller"/>
    <property type="match status" value="1"/>
</dbReference>
<gene>
    <name evidence="3" type="ORF">B0H16DRAFT_1333956</name>
</gene>
<evidence type="ECO:0000313" key="4">
    <source>
        <dbReference type="Proteomes" id="UP001215598"/>
    </source>
</evidence>
<name>A0AAD7HMJ4_9AGAR</name>
<accession>A0AAD7HMJ4</accession>
<reference evidence="3" key="1">
    <citation type="submission" date="2023-03" db="EMBL/GenBank/DDBJ databases">
        <title>Massive genome expansion in bonnet fungi (Mycena s.s.) driven by repeated elements and novel gene families across ecological guilds.</title>
        <authorList>
            <consortium name="Lawrence Berkeley National Laboratory"/>
            <person name="Harder C.B."/>
            <person name="Miyauchi S."/>
            <person name="Viragh M."/>
            <person name="Kuo A."/>
            <person name="Thoen E."/>
            <person name="Andreopoulos B."/>
            <person name="Lu D."/>
            <person name="Skrede I."/>
            <person name="Drula E."/>
            <person name="Henrissat B."/>
            <person name="Morin E."/>
            <person name="Kohler A."/>
            <person name="Barry K."/>
            <person name="LaButti K."/>
            <person name="Morin E."/>
            <person name="Salamov A."/>
            <person name="Lipzen A."/>
            <person name="Mereny Z."/>
            <person name="Hegedus B."/>
            <person name="Baldrian P."/>
            <person name="Stursova M."/>
            <person name="Weitz H."/>
            <person name="Taylor A."/>
            <person name="Grigoriev I.V."/>
            <person name="Nagy L.G."/>
            <person name="Martin F."/>
            <person name="Kauserud H."/>
        </authorList>
    </citation>
    <scope>NUCLEOTIDE SEQUENCE</scope>
    <source>
        <strain evidence="3">CBHHK182m</strain>
    </source>
</reference>
<dbReference type="GO" id="GO:0005739">
    <property type="term" value="C:mitochondrion"/>
    <property type="evidence" value="ECO:0007669"/>
    <property type="project" value="TreeGrafter"/>
</dbReference>
<comment type="caution">
    <text evidence="3">The sequence shown here is derived from an EMBL/GenBank/DDBJ whole genome shotgun (WGS) entry which is preliminary data.</text>
</comment>
<keyword evidence="1" id="KW-0880">Kelch repeat</keyword>
<proteinExistence type="predicted"/>
<dbReference type="PANTHER" id="PTHR43503">
    <property type="entry name" value="MCG48959-RELATED"/>
    <property type="match status" value="1"/>
</dbReference>
<dbReference type="CDD" id="cd18186">
    <property type="entry name" value="BTB_POZ_ZBTB_KLHL-like"/>
    <property type="match status" value="1"/>
</dbReference>
<dbReference type="GO" id="GO:0005829">
    <property type="term" value="C:cytosol"/>
    <property type="evidence" value="ECO:0007669"/>
    <property type="project" value="TreeGrafter"/>
</dbReference>